<dbReference type="KEGG" id="btab:109032206"/>
<dbReference type="InterPro" id="IPR036372">
    <property type="entry name" value="BEACH_dom_sf"/>
</dbReference>
<dbReference type="InterPro" id="IPR036322">
    <property type="entry name" value="WD40_repeat_dom_sf"/>
</dbReference>
<evidence type="ECO:0000259" key="4">
    <source>
        <dbReference type="PROSITE" id="PS50197"/>
    </source>
</evidence>
<dbReference type="PROSITE" id="PS50294">
    <property type="entry name" value="WD_REPEATS_REGION"/>
    <property type="match status" value="2"/>
</dbReference>
<dbReference type="Pfam" id="PF02138">
    <property type="entry name" value="Beach"/>
    <property type="match status" value="1"/>
</dbReference>
<dbReference type="InterPro" id="IPR057496">
    <property type="entry name" value="FAN-like_PH"/>
</dbReference>
<dbReference type="AlphaFoldDB" id="A0A9N9ZWF6"/>
<gene>
    <name evidence="6" type="ORF">BEMITA_LOCUS293</name>
</gene>
<dbReference type="PROSITE" id="PS51783">
    <property type="entry name" value="PH_BEACH"/>
    <property type="match status" value="1"/>
</dbReference>
<keyword evidence="7" id="KW-1185">Reference proteome</keyword>
<keyword evidence="1 3" id="KW-0853">WD repeat</keyword>
<dbReference type="InterPro" id="IPR011993">
    <property type="entry name" value="PH-like_dom_sf"/>
</dbReference>
<feature type="domain" description="BEACH-type PH" evidence="5">
    <location>
        <begin position="168"/>
        <end position="266"/>
    </location>
</feature>
<feature type="domain" description="BEACH" evidence="4">
    <location>
        <begin position="270"/>
        <end position="557"/>
    </location>
</feature>
<dbReference type="Pfam" id="PF00400">
    <property type="entry name" value="WD40"/>
    <property type="match status" value="4"/>
</dbReference>
<dbReference type="PROSITE" id="PS50082">
    <property type="entry name" value="WD_REPEATS_2"/>
    <property type="match status" value="4"/>
</dbReference>
<dbReference type="InterPro" id="IPR001680">
    <property type="entry name" value="WD40_rpt"/>
</dbReference>
<dbReference type="PROSITE" id="PS50197">
    <property type="entry name" value="BEACH"/>
    <property type="match status" value="1"/>
</dbReference>
<protein>
    <recommendedName>
        <fullName evidence="8">Protein FAN</fullName>
    </recommendedName>
</protein>
<dbReference type="InterPro" id="IPR015943">
    <property type="entry name" value="WD40/YVTN_repeat-like_dom_sf"/>
</dbReference>
<dbReference type="Pfam" id="PF25400">
    <property type="entry name" value="PH_FAN"/>
    <property type="match status" value="1"/>
</dbReference>
<dbReference type="EMBL" id="OU963862">
    <property type="protein sequence ID" value="CAH0380548.1"/>
    <property type="molecule type" value="Genomic_DNA"/>
</dbReference>
<accession>A0A9N9ZWF6</accession>
<dbReference type="SMART" id="SM00320">
    <property type="entry name" value="WD40"/>
    <property type="match status" value="6"/>
</dbReference>
<dbReference type="SUPFAM" id="SSF50978">
    <property type="entry name" value="WD40 repeat-like"/>
    <property type="match status" value="1"/>
</dbReference>
<sequence>MAKMDKERFSLLLLEPGEYYFEDFSVFLEPEKQDSGEDLQFGRLRVCSKSLVFDPKNNSDPIIKIPLKDCVDIKSDKGRVDSNQRIIVDCSSFVEMLEGNVLAPYTFKSLRRKFYFTLLYAKVDDCLPHISQLLRASSLPIAEQNQMIAAIAYARQCRVKFKPLWLEDMFEKIVLETIGNKITPLVVNPGRIVLSSSNLYFQPFNNMEPHDVLKIPLSDISRIIRRRFLLQQVGIEIYCKETCSVKHLYLSFKTCGARDTLYNCLLDQPELRLSHADQEVMTLQWQSGALSNYDYLLYLNSLADRNFNDLTQYPVFPWVIADYTSTKLDLKNPKSFRDLTKPIGALNPERLSRLKERYNEMPNPKFLYGSHYSTPGFVLFYLVRKYPHYMLCLQNGRFDHPDRMFNSIPDMWRNVLTNMSDFKELVPEFYDSSQEGDFLENRFGIHFGYRHDGSRVNDVALPPWASGPKDFVTKLRSALESDYVSAHLHHWIDLIFGYKQTGVEAEKANNLFYYLCYEGAVDLESITDWNQRHALEVQIMEFGQIPKKVFSVPHPPRSTTNISSITSNITPCPGITQANGYWGSVETLKPCLKALTHREAVTSTALTSDARLVLSVGRDTVLKMTNVASGKLERSIILSSMTLSSVIILPDDLTVIVGSWDSTIIVYDIKCARTIDTIHGHEDAVSCIGWNQERKILITGSWDCSVRIWQAQYPWSPIKAASTRLANLDHDSRVKCLSICETLVASGTEDGELFLWSLDSFRLVKELPSHFAAVNDICFSPDETKLISCSNDQWFKVFDLSSGLEVYAKMLEQELMCLAWDGLNLLIGDTIGALYVFDLKTATIKDKIEAHKEAILTLAASPCKPVVVSGGEDHRVIIWDRIIAH</sequence>
<dbReference type="SUPFAM" id="SSF81837">
    <property type="entry name" value="BEACH domain"/>
    <property type="match status" value="1"/>
</dbReference>
<feature type="repeat" description="WD" evidence="3">
    <location>
        <begin position="767"/>
        <end position="808"/>
    </location>
</feature>
<dbReference type="SUPFAM" id="SSF50729">
    <property type="entry name" value="PH domain-like"/>
    <property type="match status" value="1"/>
</dbReference>
<dbReference type="FunFam" id="1.10.1540.10:FF:000001">
    <property type="entry name" value="neurobeachin isoform X1"/>
    <property type="match status" value="1"/>
</dbReference>
<dbReference type="Gene3D" id="1.10.1540.10">
    <property type="entry name" value="BEACH domain"/>
    <property type="match status" value="1"/>
</dbReference>
<proteinExistence type="predicted"/>
<name>A0A9N9ZWF6_BEMTA</name>
<dbReference type="SMART" id="SM01026">
    <property type="entry name" value="Beach"/>
    <property type="match status" value="1"/>
</dbReference>
<reference evidence="6" key="1">
    <citation type="submission" date="2021-12" db="EMBL/GenBank/DDBJ databases">
        <authorList>
            <person name="King R."/>
        </authorList>
    </citation>
    <scope>NUCLEOTIDE SEQUENCE</scope>
</reference>
<feature type="repeat" description="WD" evidence="3">
    <location>
        <begin position="727"/>
        <end position="766"/>
    </location>
</feature>
<evidence type="ECO:0000313" key="7">
    <source>
        <dbReference type="Proteomes" id="UP001152759"/>
    </source>
</evidence>
<evidence type="ECO:0000259" key="5">
    <source>
        <dbReference type="PROSITE" id="PS51783"/>
    </source>
</evidence>
<organism evidence="6 7">
    <name type="scientific">Bemisia tabaci</name>
    <name type="common">Sweetpotato whitefly</name>
    <name type="synonym">Aleurodes tabaci</name>
    <dbReference type="NCBI Taxonomy" id="7038"/>
    <lineage>
        <taxon>Eukaryota</taxon>
        <taxon>Metazoa</taxon>
        <taxon>Ecdysozoa</taxon>
        <taxon>Arthropoda</taxon>
        <taxon>Hexapoda</taxon>
        <taxon>Insecta</taxon>
        <taxon>Pterygota</taxon>
        <taxon>Neoptera</taxon>
        <taxon>Paraneoptera</taxon>
        <taxon>Hemiptera</taxon>
        <taxon>Sternorrhyncha</taxon>
        <taxon>Aleyrodoidea</taxon>
        <taxon>Aleyrodidae</taxon>
        <taxon>Aleyrodinae</taxon>
        <taxon>Bemisia</taxon>
    </lineage>
</organism>
<evidence type="ECO:0000256" key="1">
    <source>
        <dbReference type="ARBA" id="ARBA00022574"/>
    </source>
</evidence>
<dbReference type="InterPro" id="IPR050865">
    <property type="entry name" value="BEACH_Domain"/>
</dbReference>
<dbReference type="CDD" id="cd06071">
    <property type="entry name" value="Beach"/>
    <property type="match status" value="1"/>
</dbReference>
<dbReference type="Gene3D" id="2.30.29.30">
    <property type="entry name" value="Pleckstrin-homology domain (PH domain)/Phosphotyrosine-binding domain (PTB)"/>
    <property type="match status" value="1"/>
</dbReference>
<dbReference type="InterPro" id="IPR023362">
    <property type="entry name" value="PH-BEACH_dom"/>
</dbReference>
<dbReference type="Gene3D" id="2.130.10.10">
    <property type="entry name" value="YVTN repeat-like/Quinoprotein amine dehydrogenase"/>
    <property type="match status" value="2"/>
</dbReference>
<keyword evidence="2" id="KW-0677">Repeat</keyword>
<dbReference type="PANTHER" id="PTHR13743:SF123">
    <property type="entry name" value="PROTEIN FAN"/>
    <property type="match status" value="1"/>
</dbReference>
<evidence type="ECO:0008006" key="8">
    <source>
        <dbReference type="Google" id="ProtNLM"/>
    </source>
</evidence>
<feature type="repeat" description="WD" evidence="3">
    <location>
        <begin position="848"/>
        <end position="880"/>
    </location>
</feature>
<dbReference type="InterPro" id="IPR000409">
    <property type="entry name" value="BEACH_dom"/>
</dbReference>
<evidence type="ECO:0000313" key="6">
    <source>
        <dbReference type="EMBL" id="CAH0380548.1"/>
    </source>
</evidence>
<dbReference type="PANTHER" id="PTHR13743">
    <property type="entry name" value="BEIGE/BEACH-RELATED"/>
    <property type="match status" value="1"/>
</dbReference>
<evidence type="ECO:0000256" key="3">
    <source>
        <dbReference type="PROSITE-ProRule" id="PRU00221"/>
    </source>
</evidence>
<feature type="repeat" description="WD" evidence="3">
    <location>
        <begin position="678"/>
        <end position="710"/>
    </location>
</feature>
<dbReference type="Proteomes" id="UP001152759">
    <property type="component" value="Chromosome 1"/>
</dbReference>
<evidence type="ECO:0000256" key="2">
    <source>
        <dbReference type="ARBA" id="ARBA00022737"/>
    </source>
</evidence>
<dbReference type="CDD" id="cd00200">
    <property type="entry name" value="WD40"/>
    <property type="match status" value="1"/>
</dbReference>